<dbReference type="Proteomes" id="UP001642405">
    <property type="component" value="Unassembled WGS sequence"/>
</dbReference>
<evidence type="ECO:0008006" key="3">
    <source>
        <dbReference type="Google" id="ProtNLM"/>
    </source>
</evidence>
<protein>
    <recommendedName>
        <fullName evidence="3">Fungal N-terminal domain-containing protein</fullName>
    </recommendedName>
</protein>
<evidence type="ECO:0000313" key="1">
    <source>
        <dbReference type="EMBL" id="CAK7217051.1"/>
    </source>
</evidence>
<proteinExistence type="predicted"/>
<organism evidence="1 2">
    <name type="scientific">Sporothrix curviconia</name>
    <dbReference type="NCBI Taxonomy" id="1260050"/>
    <lineage>
        <taxon>Eukaryota</taxon>
        <taxon>Fungi</taxon>
        <taxon>Dikarya</taxon>
        <taxon>Ascomycota</taxon>
        <taxon>Pezizomycotina</taxon>
        <taxon>Sordariomycetes</taxon>
        <taxon>Sordariomycetidae</taxon>
        <taxon>Ophiostomatales</taxon>
        <taxon>Ophiostomataceae</taxon>
        <taxon>Sporothrix</taxon>
    </lineage>
</organism>
<keyword evidence="2" id="KW-1185">Reference proteome</keyword>
<dbReference type="EMBL" id="CAWUHB010000012">
    <property type="protein sequence ID" value="CAK7217051.1"/>
    <property type="molecule type" value="Genomic_DNA"/>
</dbReference>
<name>A0ABP0BBY6_9PEZI</name>
<accession>A0ABP0BBY6</accession>
<evidence type="ECO:0000313" key="2">
    <source>
        <dbReference type="Proteomes" id="UP001642405"/>
    </source>
</evidence>
<comment type="caution">
    <text evidence="1">The sequence shown here is derived from an EMBL/GenBank/DDBJ whole genome shotgun (WGS) entry which is preliminary data.</text>
</comment>
<reference evidence="1 2" key="1">
    <citation type="submission" date="2024-01" db="EMBL/GenBank/DDBJ databases">
        <authorList>
            <person name="Allen C."/>
            <person name="Tagirdzhanova G."/>
        </authorList>
    </citation>
    <scope>NUCLEOTIDE SEQUENCE [LARGE SCALE GENOMIC DNA]</scope>
</reference>
<gene>
    <name evidence="1" type="ORF">SCUCBS95973_003020</name>
</gene>
<sequence length="284" mass="31933">MAFSLINNTVHGQDRIRSLVCANHVAYSFLTGLQSDKSPEMQRELARSKMGYQNNILDALKNLDAMLMQDMGYMRQCWKLNAAACRVGSALKGRSAAELGLQHPEDIVGMKTVCIKSFIYDMAMSANVYQPPCMATMELDRSVLDTTSPCDAMLSVMLTFAEVQEAIVHETRKCVSPGQTHQIDTDKLGALERKMQGVRAQVEEFRARPESSSDDYLRFEWLSIDLNFYSMMTTITRLGSVGDDPHAHMKCLENARRCLFTLKAMLAQFAQVTSPDRYLSSLAW</sequence>